<keyword evidence="5 9" id="KW-0378">Hydrolase</keyword>
<dbReference type="STRING" id="55544.A0A4D9EJX1"/>
<gene>
    <name evidence="12" type="ORF">DR999_PMT10897</name>
</gene>
<dbReference type="PRINTS" id="PR00722">
    <property type="entry name" value="CHYMOTRYPSIN"/>
</dbReference>
<evidence type="ECO:0000256" key="7">
    <source>
        <dbReference type="ARBA" id="ARBA00023145"/>
    </source>
</evidence>
<proteinExistence type="predicted"/>
<keyword evidence="3 9" id="KW-0645">Protease</keyword>
<keyword evidence="13" id="KW-1185">Reference proteome</keyword>
<dbReference type="InterPro" id="IPR018114">
    <property type="entry name" value="TRYPSIN_HIS"/>
</dbReference>
<dbReference type="EMBL" id="QXTE01000096">
    <property type="protein sequence ID" value="TFK06580.1"/>
    <property type="molecule type" value="Genomic_DNA"/>
</dbReference>
<keyword evidence="2" id="KW-0964">Secreted</keyword>
<feature type="signal peptide" evidence="10">
    <location>
        <begin position="1"/>
        <end position="21"/>
    </location>
</feature>
<dbReference type="GO" id="GO:0005576">
    <property type="term" value="C:extracellular region"/>
    <property type="evidence" value="ECO:0007669"/>
    <property type="project" value="UniProtKB-SubCell"/>
</dbReference>
<comment type="subcellular location">
    <subcellularLocation>
        <location evidence="1">Secreted</location>
    </subcellularLocation>
</comment>
<feature type="domain" description="Peptidase S1" evidence="11">
    <location>
        <begin position="294"/>
        <end position="520"/>
    </location>
</feature>
<dbReference type="GO" id="GO:0006508">
    <property type="term" value="P:proteolysis"/>
    <property type="evidence" value="ECO:0007669"/>
    <property type="project" value="UniProtKB-KW"/>
</dbReference>
<dbReference type="Proteomes" id="UP000297703">
    <property type="component" value="Unassembled WGS sequence"/>
</dbReference>
<dbReference type="InterPro" id="IPR009003">
    <property type="entry name" value="Peptidase_S1_PA"/>
</dbReference>
<dbReference type="PROSITE" id="PS00134">
    <property type="entry name" value="TRYPSIN_HIS"/>
    <property type="match status" value="2"/>
</dbReference>
<evidence type="ECO:0000256" key="9">
    <source>
        <dbReference type="RuleBase" id="RU363034"/>
    </source>
</evidence>
<evidence type="ECO:0000256" key="5">
    <source>
        <dbReference type="ARBA" id="ARBA00022801"/>
    </source>
</evidence>
<evidence type="ECO:0000256" key="2">
    <source>
        <dbReference type="ARBA" id="ARBA00022525"/>
    </source>
</evidence>
<accession>A0A4D9EJX1</accession>
<keyword evidence="7" id="KW-0865">Zymogen</keyword>
<dbReference type="PANTHER" id="PTHR24271">
    <property type="entry name" value="KALLIKREIN-RELATED"/>
    <property type="match status" value="1"/>
</dbReference>
<dbReference type="SMART" id="SM00020">
    <property type="entry name" value="Tryp_SPc"/>
    <property type="match status" value="2"/>
</dbReference>
<evidence type="ECO:0000259" key="11">
    <source>
        <dbReference type="PROSITE" id="PS50240"/>
    </source>
</evidence>
<comment type="caution">
    <text evidence="12">The sequence shown here is derived from an EMBL/GenBank/DDBJ whole genome shotgun (WGS) entry which is preliminary data.</text>
</comment>
<protein>
    <submittedName>
        <fullName evidence="12">Glia maturation factor beta</fullName>
    </submittedName>
</protein>
<evidence type="ECO:0000256" key="8">
    <source>
        <dbReference type="ARBA" id="ARBA00023157"/>
    </source>
</evidence>
<dbReference type="OrthoDB" id="6755574at2759"/>
<evidence type="ECO:0000256" key="10">
    <source>
        <dbReference type="SAM" id="SignalP"/>
    </source>
</evidence>
<evidence type="ECO:0000256" key="3">
    <source>
        <dbReference type="ARBA" id="ARBA00022670"/>
    </source>
</evidence>
<dbReference type="InterPro" id="IPR043504">
    <property type="entry name" value="Peptidase_S1_PA_chymotrypsin"/>
</dbReference>
<evidence type="ECO:0000256" key="6">
    <source>
        <dbReference type="ARBA" id="ARBA00022825"/>
    </source>
</evidence>
<dbReference type="InterPro" id="IPR001254">
    <property type="entry name" value="Trypsin_dom"/>
</dbReference>
<sequence>MGHLSPFLALVVLLGISVCAGRPRGRILGGYEAPPHRKPYMASLQVDGKHVCGGFLIAEQWVLSAAHCLEDKHGKPFQVLLGAHSLSQPEPHKRLYEVRAEIGHPGSSTETYDDDLLLLQLEEKALLNEHVKILPFQRQDRDVPNDTVCEVAGWGEMSHTGKLPDKLQQVERPVISRQKCNLRIHHDNTITEKMMCTDSRKKDTCPGDSGGPLVCNGIAEGVVAAGSRVCGNYKKPGIYTRIPPYVDWIERSPAAFLFQPSHASRTQEMERSCTVLLGLLLACSSHAGKQDALILGGHRVQNHSRPYMAILQSDSKAILCDGFLIQPEWVMTAAHCRSSRNMRVLIVLGVELLSDRSNHLRDIAKFYQHPDYNPTTLENDIMLVQLNAPVPYDKTVQPVKLPQQDREIPCTAACSTAGWGRTRDGDRDASGTYSQVLQEVNVTLVPRDSCASLHTRKITRNMICAGNKEHNACQGDSGGPLVCDGVAEGVVSFGSKECGKTPTVYTQISRYLPWINEVIKSAR</sequence>
<dbReference type="InterPro" id="IPR001314">
    <property type="entry name" value="Peptidase_S1A"/>
</dbReference>
<dbReference type="Gene3D" id="2.40.10.10">
    <property type="entry name" value="Trypsin-like serine proteases"/>
    <property type="match status" value="4"/>
</dbReference>
<name>A0A4D9EJX1_9SAUR</name>
<feature type="domain" description="Peptidase S1" evidence="11">
    <location>
        <begin position="27"/>
        <end position="254"/>
    </location>
</feature>
<dbReference type="SUPFAM" id="SSF50494">
    <property type="entry name" value="Trypsin-like serine proteases"/>
    <property type="match status" value="2"/>
</dbReference>
<dbReference type="PROSITE" id="PS00135">
    <property type="entry name" value="TRYPSIN_SER"/>
    <property type="match status" value="2"/>
</dbReference>
<dbReference type="AlphaFoldDB" id="A0A4D9EJX1"/>
<dbReference type="CDD" id="cd00190">
    <property type="entry name" value="Tryp_SPc"/>
    <property type="match status" value="2"/>
</dbReference>
<dbReference type="PANTHER" id="PTHR24271:SF54">
    <property type="entry name" value="COMPLEMENT FACTOR D"/>
    <property type="match status" value="1"/>
</dbReference>
<evidence type="ECO:0000256" key="4">
    <source>
        <dbReference type="ARBA" id="ARBA00022729"/>
    </source>
</evidence>
<keyword evidence="8" id="KW-1015">Disulfide bond</keyword>
<reference evidence="12 13" key="1">
    <citation type="submission" date="2019-04" db="EMBL/GenBank/DDBJ databases">
        <title>Draft genome of the big-headed turtle Platysternon megacephalum.</title>
        <authorList>
            <person name="Gong S."/>
        </authorList>
    </citation>
    <scope>NUCLEOTIDE SEQUENCE [LARGE SCALE GENOMIC DNA]</scope>
    <source>
        <strain evidence="12">DO16091913</strain>
        <tissue evidence="12">Muscle</tissue>
    </source>
</reference>
<evidence type="ECO:0000313" key="13">
    <source>
        <dbReference type="Proteomes" id="UP000297703"/>
    </source>
</evidence>
<evidence type="ECO:0000313" key="12">
    <source>
        <dbReference type="EMBL" id="TFK06580.1"/>
    </source>
</evidence>
<dbReference type="FunFam" id="2.40.10.10:FF:000120">
    <property type="entry name" value="Putative serine protease"/>
    <property type="match status" value="2"/>
</dbReference>
<dbReference type="Pfam" id="PF00089">
    <property type="entry name" value="Trypsin"/>
    <property type="match status" value="2"/>
</dbReference>
<dbReference type="InterPro" id="IPR033116">
    <property type="entry name" value="TRYPSIN_SER"/>
</dbReference>
<dbReference type="PROSITE" id="PS50240">
    <property type="entry name" value="TRYPSIN_DOM"/>
    <property type="match status" value="2"/>
</dbReference>
<keyword evidence="6 9" id="KW-0720">Serine protease</keyword>
<organism evidence="12 13">
    <name type="scientific">Platysternon megacephalum</name>
    <name type="common">big-headed turtle</name>
    <dbReference type="NCBI Taxonomy" id="55544"/>
    <lineage>
        <taxon>Eukaryota</taxon>
        <taxon>Metazoa</taxon>
        <taxon>Chordata</taxon>
        <taxon>Craniata</taxon>
        <taxon>Vertebrata</taxon>
        <taxon>Euteleostomi</taxon>
        <taxon>Archelosauria</taxon>
        <taxon>Testudinata</taxon>
        <taxon>Testudines</taxon>
        <taxon>Cryptodira</taxon>
        <taxon>Durocryptodira</taxon>
        <taxon>Testudinoidea</taxon>
        <taxon>Platysternidae</taxon>
        <taxon>Platysternon</taxon>
    </lineage>
</organism>
<evidence type="ECO:0000256" key="1">
    <source>
        <dbReference type="ARBA" id="ARBA00004613"/>
    </source>
</evidence>
<dbReference type="GO" id="GO:0004252">
    <property type="term" value="F:serine-type endopeptidase activity"/>
    <property type="evidence" value="ECO:0007669"/>
    <property type="project" value="InterPro"/>
</dbReference>
<keyword evidence="4 10" id="KW-0732">Signal</keyword>
<reference evidence="12 13" key="2">
    <citation type="submission" date="2019-04" db="EMBL/GenBank/DDBJ databases">
        <title>The genome sequence of big-headed turtle.</title>
        <authorList>
            <person name="Gong S."/>
        </authorList>
    </citation>
    <scope>NUCLEOTIDE SEQUENCE [LARGE SCALE GENOMIC DNA]</scope>
    <source>
        <strain evidence="12">DO16091913</strain>
        <tissue evidence="12">Muscle</tissue>
    </source>
</reference>
<feature type="chain" id="PRO_5020038004" evidence="10">
    <location>
        <begin position="22"/>
        <end position="523"/>
    </location>
</feature>